<dbReference type="PROSITE" id="PS51485">
    <property type="entry name" value="PHYTOCYANIN"/>
    <property type="match status" value="1"/>
</dbReference>
<reference evidence="13 14" key="1">
    <citation type="journal article" date="2022" name="Cell">
        <title>Repeat-based holocentromeres influence genome architecture and karyotype evolution.</title>
        <authorList>
            <person name="Hofstatter P.G."/>
            <person name="Thangavel G."/>
            <person name="Lux T."/>
            <person name="Neumann P."/>
            <person name="Vondrak T."/>
            <person name="Novak P."/>
            <person name="Zhang M."/>
            <person name="Costa L."/>
            <person name="Castellani M."/>
            <person name="Scott A."/>
            <person name="Toegelov H."/>
            <person name="Fuchs J."/>
            <person name="Mata-Sucre Y."/>
            <person name="Dias Y."/>
            <person name="Vanzela A.L.L."/>
            <person name="Huettel B."/>
            <person name="Almeida C.C.S."/>
            <person name="Simkova H."/>
            <person name="Souza G."/>
            <person name="Pedrosa-Harand A."/>
            <person name="Macas J."/>
            <person name="Mayer K.F.X."/>
            <person name="Houben A."/>
            <person name="Marques A."/>
        </authorList>
    </citation>
    <scope>NUCLEOTIDE SEQUENCE [LARGE SCALE GENOMIC DNA]</scope>
    <source>
        <strain evidence="13">RhyTen1mFocal</strain>
    </source>
</reference>
<dbReference type="GO" id="GO:0005886">
    <property type="term" value="C:plasma membrane"/>
    <property type="evidence" value="ECO:0007669"/>
    <property type="project" value="TreeGrafter"/>
</dbReference>
<dbReference type="GO" id="GO:0098552">
    <property type="term" value="C:side of membrane"/>
    <property type="evidence" value="ECO:0007669"/>
    <property type="project" value="UniProtKB-KW"/>
</dbReference>
<keyword evidence="14" id="KW-1185">Reference proteome</keyword>
<dbReference type="GO" id="GO:0012505">
    <property type="term" value="C:endomembrane system"/>
    <property type="evidence" value="ECO:0007669"/>
    <property type="project" value="UniProtKB-SubCell"/>
</dbReference>
<dbReference type="InterPro" id="IPR003245">
    <property type="entry name" value="Phytocyanin_dom"/>
</dbReference>
<evidence type="ECO:0000256" key="1">
    <source>
        <dbReference type="ARBA" id="ARBA00004589"/>
    </source>
</evidence>
<evidence type="ECO:0000256" key="10">
    <source>
        <dbReference type="SAM" id="MobiDB-lite"/>
    </source>
</evidence>
<dbReference type="Pfam" id="PF02298">
    <property type="entry name" value="Cu_bind_like"/>
    <property type="match status" value="1"/>
</dbReference>
<evidence type="ECO:0000256" key="2">
    <source>
        <dbReference type="ARBA" id="ARBA00022622"/>
    </source>
</evidence>
<comment type="caution">
    <text evidence="13">The sequence shown here is derived from an EMBL/GenBank/DDBJ whole genome shotgun (WGS) entry which is preliminary data.</text>
</comment>
<keyword evidence="4" id="KW-0472">Membrane</keyword>
<feature type="chain" id="PRO_5041922683" description="Phytocyanin domain-containing protein" evidence="11">
    <location>
        <begin position="23"/>
        <end position="194"/>
    </location>
</feature>
<evidence type="ECO:0000256" key="4">
    <source>
        <dbReference type="ARBA" id="ARBA00023136"/>
    </source>
</evidence>
<dbReference type="PANTHER" id="PTHR33021">
    <property type="entry name" value="BLUE COPPER PROTEIN"/>
    <property type="match status" value="1"/>
</dbReference>
<evidence type="ECO:0000256" key="8">
    <source>
        <dbReference type="ARBA" id="ARBA00035011"/>
    </source>
</evidence>
<feature type="region of interest" description="Disordered" evidence="10">
    <location>
        <begin position="127"/>
        <end position="172"/>
    </location>
</feature>
<feature type="domain" description="Phytocyanin" evidence="12">
    <location>
        <begin position="24"/>
        <end position="125"/>
    </location>
</feature>
<evidence type="ECO:0000256" key="6">
    <source>
        <dbReference type="ARBA" id="ARBA00023180"/>
    </source>
</evidence>
<feature type="compositionally biased region" description="Pro residues" evidence="10">
    <location>
        <begin position="129"/>
        <end position="147"/>
    </location>
</feature>
<dbReference type="SUPFAM" id="SSF49503">
    <property type="entry name" value="Cupredoxins"/>
    <property type="match status" value="1"/>
</dbReference>
<comment type="subcellular location">
    <subcellularLocation>
        <location evidence="9">Endomembrane system</location>
        <topology evidence="9">Lipid-anchor</topology>
    </subcellularLocation>
    <subcellularLocation>
        <location evidence="1">Membrane</location>
        <topology evidence="1">Lipid-anchor</topology>
        <topology evidence="1">GPI-anchor</topology>
    </subcellularLocation>
</comment>
<keyword evidence="7" id="KW-0449">Lipoprotein</keyword>
<evidence type="ECO:0000256" key="11">
    <source>
        <dbReference type="SAM" id="SignalP"/>
    </source>
</evidence>
<evidence type="ECO:0000256" key="7">
    <source>
        <dbReference type="ARBA" id="ARBA00023288"/>
    </source>
</evidence>
<keyword evidence="6" id="KW-0325">Glycoprotein</keyword>
<evidence type="ECO:0000313" key="13">
    <source>
        <dbReference type="EMBL" id="KAJ3686389.1"/>
    </source>
</evidence>
<evidence type="ECO:0000256" key="3">
    <source>
        <dbReference type="ARBA" id="ARBA00022729"/>
    </source>
</evidence>
<dbReference type="Proteomes" id="UP001210211">
    <property type="component" value="Unassembled WGS sequence"/>
</dbReference>
<dbReference type="InterPro" id="IPR008972">
    <property type="entry name" value="Cupredoxin"/>
</dbReference>
<keyword evidence="2" id="KW-0336">GPI-anchor</keyword>
<dbReference type="PANTHER" id="PTHR33021:SF14">
    <property type="entry name" value="OS01G0272700 PROTEIN"/>
    <property type="match status" value="1"/>
</dbReference>
<dbReference type="AlphaFoldDB" id="A0AAD6EIW9"/>
<name>A0AAD6EIW9_9POAL</name>
<dbReference type="GO" id="GO:0009055">
    <property type="term" value="F:electron transfer activity"/>
    <property type="evidence" value="ECO:0007669"/>
    <property type="project" value="InterPro"/>
</dbReference>
<keyword evidence="3 11" id="KW-0732">Signal</keyword>
<dbReference type="FunFam" id="2.60.40.420:FF:000010">
    <property type="entry name" value="Early nodulin-like protein 1"/>
    <property type="match status" value="1"/>
</dbReference>
<organism evidence="13 14">
    <name type="scientific">Rhynchospora tenuis</name>
    <dbReference type="NCBI Taxonomy" id="198213"/>
    <lineage>
        <taxon>Eukaryota</taxon>
        <taxon>Viridiplantae</taxon>
        <taxon>Streptophyta</taxon>
        <taxon>Embryophyta</taxon>
        <taxon>Tracheophyta</taxon>
        <taxon>Spermatophyta</taxon>
        <taxon>Magnoliopsida</taxon>
        <taxon>Liliopsida</taxon>
        <taxon>Poales</taxon>
        <taxon>Cyperaceae</taxon>
        <taxon>Cyperoideae</taxon>
        <taxon>Rhynchosporeae</taxon>
        <taxon>Rhynchospora</taxon>
    </lineage>
</organism>
<evidence type="ECO:0000313" key="14">
    <source>
        <dbReference type="Proteomes" id="UP001210211"/>
    </source>
</evidence>
<gene>
    <name evidence="13" type="ORF">LUZ61_015553</name>
</gene>
<dbReference type="InterPro" id="IPR039391">
    <property type="entry name" value="Phytocyanin-like"/>
</dbReference>
<accession>A0AAD6EIW9</accession>
<protein>
    <recommendedName>
        <fullName evidence="12">Phytocyanin domain-containing protein</fullName>
    </recommendedName>
</protein>
<evidence type="ECO:0000256" key="5">
    <source>
        <dbReference type="ARBA" id="ARBA00023157"/>
    </source>
</evidence>
<evidence type="ECO:0000259" key="12">
    <source>
        <dbReference type="PROSITE" id="PS51485"/>
    </source>
</evidence>
<evidence type="ECO:0000256" key="9">
    <source>
        <dbReference type="ARBA" id="ARBA00037868"/>
    </source>
</evidence>
<dbReference type="Gene3D" id="2.60.40.420">
    <property type="entry name" value="Cupredoxins - blue copper proteins"/>
    <property type="match status" value="1"/>
</dbReference>
<feature type="signal peptide" evidence="11">
    <location>
        <begin position="1"/>
        <end position="22"/>
    </location>
</feature>
<comment type="similarity">
    <text evidence="8">Belongs to the early nodulin-like (ENODL) family.</text>
</comment>
<keyword evidence="5" id="KW-1015">Disulfide bond</keyword>
<dbReference type="EMBL" id="JAMRDG010000002">
    <property type="protein sequence ID" value="KAJ3686389.1"/>
    <property type="molecule type" value="Genomic_DNA"/>
</dbReference>
<dbReference type="PROSITE" id="PS51257">
    <property type="entry name" value="PROKAR_LIPOPROTEIN"/>
    <property type="match status" value="1"/>
</dbReference>
<sequence length="194" mass="21278">MKTVHGMIVAIVVCYIIGACNGHEEFHVGGAEGWRPHPSESFNQWAQKHRFHVNDRLVFEHKDDEDSVLVVNKQHYDTCDNSNPYLRLIGGKSIFDFGRSGEYFFISGNHARCEAGEKMVVAVMADRAPTPPLPTPPPPSHPPPSLPPKGHSSDTAPVSRPLPHNSSSASSSSNNRVLASMVYLVLTVGIIFRA</sequence>
<proteinExistence type="inferred from homology"/>